<proteinExistence type="predicted"/>
<accession>A0A4R2L133</accession>
<dbReference type="Pfam" id="PF10084">
    <property type="entry name" value="DUF2322"/>
    <property type="match status" value="1"/>
</dbReference>
<gene>
    <name evidence="1" type="ORF">EV699_12521</name>
</gene>
<evidence type="ECO:0000313" key="2">
    <source>
        <dbReference type="Proteomes" id="UP000295765"/>
    </source>
</evidence>
<name>A0A4R2L133_9GAMM</name>
<dbReference type="Proteomes" id="UP000295765">
    <property type="component" value="Unassembled WGS sequence"/>
</dbReference>
<keyword evidence="2" id="KW-1185">Reference proteome</keyword>
<protein>
    <recommendedName>
        <fullName evidence="3">DUF2322 family protein</fullName>
    </recommendedName>
</protein>
<comment type="caution">
    <text evidence="1">The sequence shown here is derived from an EMBL/GenBank/DDBJ whole genome shotgun (WGS) entry which is preliminary data.</text>
</comment>
<dbReference type="RefSeq" id="WP_132545340.1">
    <property type="nucleotide sequence ID" value="NZ_SLWY01000025.1"/>
</dbReference>
<organism evidence="1 2">
    <name type="scientific">Plasticicumulans lactativorans</name>
    <dbReference type="NCBI Taxonomy" id="1133106"/>
    <lineage>
        <taxon>Bacteria</taxon>
        <taxon>Pseudomonadati</taxon>
        <taxon>Pseudomonadota</taxon>
        <taxon>Gammaproteobacteria</taxon>
        <taxon>Candidatus Competibacteraceae</taxon>
        <taxon>Plasticicumulans</taxon>
    </lineage>
</organism>
<dbReference type="EMBL" id="SLWY01000025">
    <property type="protein sequence ID" value="TCO77519.1"/>
    <property type="molecule type" value="Genomic_DNA"/>
</dbReference>
<evidence type="ECO:0008006" key="3">
    <source>
        <dbReference type="Google" id="ProtNLM"/>
    </source>
</evidence>
<dbReference type="InterPro" id="IPR016755">
    <property type="entry name" value="UCP019302"/>
</dbReference>
<reference evidence="1 2" key="1">
    <citation type="submission" date="2019-03" db="EMBL/GenBank/DDBJ databases">
        <title>Genomic Encyclopedia of Type Strains, Phase IV (KMG-IV): sequencing the most valuable type-strain genomes for metagenomic binning, comparative biology and taxonomic classification.</title>
        <authorList>
            <person name="Goeker M."/>
        </authorList>
    </citation>
    <scope>NUCLEOTIDE SEQUENCE [LARGE SCALE GENOMIC DNA]</scope>
    <source>
        <strain evidence="1 2">DSM 25287</strain>
    </source>
</reference>
<dbReference type="AlphaFoldDB" id="A0A4R2L133"/>
<evidence type="ECO:0000313" key="1">
    <source>
        <dbReference type="EMBL" id="TCO77519.1"/>
    </source>
</evidence>
<sequence length="104" mass="11314">MNFQEVLAGLPPADHIERLELCCDGAPAGHIDNRPGSAGSVRVYAAVARDGRIDRDAARRALELYAEHTAAARAHPGHHPNIDRLLRLLADGRPLTVTIVPRNR</sequence>
<dbReference type="OrthoDB" id="7596112at2"/>